<dbReference type="HOGENOM" id="CLU_035008_4_0_1"/>
<proteinExistence type="evidence at transcript level"/>
<protein>
    <submittedName>
        <fullName evidence="1">Uncharacterized protein</fullName>
    </submittedName>
</protein>
<evidence type="ECO:0000313" key="1">
    <source>
        <dbReference type="EMBL" id="ACU18233.1"/>
    </source>
</evidence>
<organism evidence="1">
    <name type="scientific">Glycine max</name>
    <name type="common">Soybean</name>
    <name type="synonym">Glycine hispida</name>
    <dbReference type="NCBI Taxonomy" id="3847"/>
    <lineage>
        <taxon>Eukaryota</taxon>
        <taxon>Viridiplantae</taxon>
        <taxon>Streptophyta</taxon>
        <taxon>Embryophyta</taxon>
        <taxon>Tracheophyta</taxon>
        <taxon>Spermatophyta</taxon>
        <taxon>Magnoliopsida</taxon>
        <taxon>eudicotyledons</taxon>
        <taxon>Gunneridae</taxon>
        <taxon>Pentapetalae</taxon>
        <taxon>rosids</taxon>
        <taxon>fabids</taxon>
        <taxon>Fabales</taxon>
        <taxon>Fabaceae</taxon>
        <taxon>Papilionoideae</taxon>
        <taxon>50 kb inversion clade</taxon>
        <taxon>NPAAA clade</taxon>
        <taxon>indigoferoid/millettioid clade</taxon>
        <taxon>Phaseoleae</taxon>
        <taxon>Glycine</taxon>
        <taxon>Glycine subgen. Soja</taxon>
    </lineage>
</organism>
<dbReference type="AlphaFoldDB" id="C6T8T1"/>
<name>C6T8T1_SOYBN</name>
<sequence length="83" mass="9430">MAVTSPLVVAGSQLRCHNFRRTRHWALTLSWEKQQLKRAQKCGGDENPWKPVKIVMRVVDHHPRDGDVSYGLHKDLVSLPSGC</sequence>
<dbReference type="EMBL" id="BT093884">
    <property type="protein sequence ID" value="ACU18233.1"/>
    <property type="molecule type" value="mRNA"/>
</dbReference>
<dbReference type="ExpressionAtlas" id="C6T8T1">
    <property type="expression patterns" value="baseline and differential"/>
</dbReference>
<accession>C6T8T1</accession>
<reference evidence="1" key="1">
    <citation type="submission" date="2009-08" db="EMBL/GenBank/DDBJ databases">
        <authorList>
            <person name="Cheung F."/>
            <person name="Xiao Y."/>
            <person name="Chan A."/>
            <person name="Moskal W."/>
            <person name="Town C.D."/>
        </authorList>
    </citation>
    <scope>NUCLEOTIDE SEQUENCE</scope>
</reference>